<gene>
    <name evidence="1" type="ORF">MENTE1834_LOCUS47731</name>
</gene>
<reference evidence="1" key="1">
    <citation type="submission" date="2023-11" db="EMBL/GenBank/DDBJ databases">
        <authorList>
            <person name="Poullet M."/>
        </authorList>
    </citation>
    <scope>NUCLEOTIDE SEQUENCE</scope>
    <source>
        <strain evidence="1">E1834</strain>
    </source>
</reference>
<evidence type="ECO:0000313" key="2">
    <source>
        <dbReference type="Proteomes" id="UP001497535"/>
    </source>
</evidence>
<evidence type="ECO:0000313" key="1">
    <source>
        <dbReference type="EMBL" id="CAK5124263.1"/>
    </source>
</evidence>
<dbReference type="EMBL" id="CAVMJV010000200">
    <property type="protein sequence ID" value="CAK5124263.1"/>
    <property type="molecule type" value="Genomic_DNA"/>
</dbReference>
<name>A0ACB1B5S8_MELEN</name>
<accession>A0ACB1B5S8</accession>
<sequence>MLAILISVSILFLSVESSHEKDLQKIAPQNCSSTLANQTPTNFYKEKDCRCTYPAEKTNNLTKLPLRVLKRSCGGCCCCCGFLFIKITRNSH</sequence>
<organism evidence="1 2">
    <name type="scientific">Meloidogyne enterolobii</name>
    <name type="common">Root-knot nematode worm</name>
    <name type="synonym">Meloidogyne mayaguensis</name>
    <dbReference type="NCBI Taxonomy" id="390850"/>
    <lineage>
        <taxon>Eukaryota</taxon>
        <taxon>Metazoa</taxon>
        <taxon>Ecdysozoa</taxon>
        <taxon>Nematoda</taxon>
        <taxon>Chromadorea</taxon>
        <taxon>Rhabditida</taxon>
        <taxon>Tylenchina</taxon>
        <taxon>Tylenchomorpha</taxon>
        <taxon>Tylenchoidea</taxon>
        <taxon>Meloidogynidae</taxon>
        <taxon>Meloidogyninae</taxon>
        <taxon>Meloidogyne</taxon>
    </lineage>
</organism>
<keyword evidence="2" id="KW-1185">Reference proteome</keyword>
<protein>
    <submittedName>
        <fullName evidence="1">Uncharacterized protein</fullName>
    </submittedName>
</protein>
<proteinExistence type="predicted"/>
<dbReference type="Proteomes" id="UP001497535">
    <property type="component" value="Unassembled WGS sequence"/>
</dbReference>
<comment type="caution">
    <text evidence="1">The sequence shown here is derived from an EMBL/GenBank/DDBJ whole genome shotgun (WGS) entry which is preliminary data.</text>
</comment>